<dbReference type="PANTHER" id="PTHR43101">
    <property type="entry name" value="BETA-FRUCTOSIDASE"/>
    <property type="match status" value="1"/>
</dbReference>
<feature type="domain" description="Glycosyl hydrolase family 32 C-terminal" evidence="6">
    <location>
        <begin position="549"/>
        <end position="700"/>
    </location>
</feature>
<dbReference type="InterPro" id="IPR029062">
    <property type="entry name" value="Class_I_gatase-like"/>
</dbReference>
<dbReference type="InterPro" id="IPR018053">
    <property type="entry name" value="Glyco_hydro_32_AS"/>
</dbReference>
<organism evidence="7 8">
    <name type="scientific">Haloarcula pellucida</name>
    <dbReference type="NCBI Taxonomy" id="1427151"/>
    <lineage>
        <taxon>Archaea</taxon>
        <taxon>Methanobacteriati</taxon>
        <taxon>Methanobacteriota</taxon>
        <taxon>Stenosarchaea group</taxon>
        <taxon>Halobacteria</taxon>
        <taxon>Halobacteriales</taxon>
        <taxon>Haloarculaceae</taxon>
        <taxon>Haloarcula</taxon>
    </lineage>
</organism>
<dbReference type="Proteomes" id="UP000605784">
    <property type="component" value="Unassembled WGS sequence"/>
</dbReference>
<protein>
    <recommendedName>
        <fullName evidence="2">beta-fructofuranosidase</fullName>
        <ecNumber evidence="2">3.2.1.26</ecNumber>
    </recommendedName>
</protein>
<dbReference type="InterPro" id="IPR001362">
    <property type="entry name" value="Glyco_hydro_32"/>
</dbReference>
<proteinExistence type="inferred from homology"/>
<dbReference type="GO" id="GO:0005975">
    <property type="term" value="P:carbohydrate metabolic process"/>
    <property type="evidence" value="ECO:0007669"/>
    <property type="project" value="InterPro"/>
</dbReference>
<dbReference type="Gene3D" id="2.60.120.560">
    <property type="entry name" value="Exo-inulinase, domain 1"/>
    <property type="match status" value="1"/>
</dbReference>
<dbReference type="PROSITE" id="PS00609">
    <property type="entry name" value="GLYCOSYL_HYDROL_F32"/>
    <property type="match status" value="1"/>
</dbReference>
<dbReference type="SUPFAM" id="SSF49899">
    <property type="entry name" value="Concanavalin A-like lectins/glucanases"/>
    <property type="match status" value="1"/>
</dbReference>
<name>A0A830GQS9_9EURY</name>
<evidence type="ECO:0000313" key="7">
    <source>
        <dbReference type="EMBL" id="GGN97011.1"/>
    </source>
</evidence>
<evidence type="ECO:0000256" key="1">
    <source>
        <dbReference type="ARBA" id="ARBA00009902"/>
    </source>
</evidence>
<sequence>MVESRRVGCLFVDSCSDEQTAAYEWCEEAFDDVERCSLATVDPTDYDVLWWHRDDPFDGAAVAGPQGEALAAYVRSGGSLLLTLGAMAAVEPLGFDAVGPDAVGWEEIPEPTGPLWKTLYADHPVAEGFDTLRVHTRGPGITVPYARYEHVAPMEGDVLASTVRGDTDVVKGMATVVWEPGDGHVLGIGSAVSFRQPTHDICHRNRETLVSNALGYLADGDGVRFTGRPKDVETLTAMREGLADDPLRPTFHVTPPANWLNDPNGLIHWNGRYHLFYQYNPTGPFHNTIHWGHAVSDDLIHWEDRPVALSPSPDGPDRDGCWSGCAVDDDGTATILYTGGRDKKQLPCIATAADETLSSWVKDPANPVIEETPAEPEVLRTEDWEGEFRDHCVWREDGVWHQLIGAGMEGGGGAALLYVSENLRDWEYRGPILSGDRDTAGTVWECPELLDFGDRHLLHVSNYEDVVYFLGTYDDGEFTAERRDKLDHGDFYAPQSMWTDDGRILTWGWIPEARDVSAQWDAGWSGTMSLPRELTLADDGGLCQRPAPELTALRGANTHHDELRLSSGDRQRVDVESRAFELRATVRLEDAEAVELSVLETPNRAERTPIRYTRDSEMYVDRSESSHDPEATTATQRMRVTPYDSPLSLRVFVDGSVVEVFANERHCLTSRVYPTSEDATGISLAADGGRATVASLDVWEMQSAWDAEREPSVREKPSTRP</sequence>
<dbReference type="SMART" id="SM00640">
    <property type="entry name" value="Glyco_32"/>
    <property type="match status" value="1"/>
</dbReference>
<evidence type="ECO:0000259" key="5">
    <source>
        <dbReference type="Pfam" id="PF00251"/>
    </source>
</evidence>
<dbReference type="SUPFAM" id="SSF75005">
    <property type="entry name" value="Arabinanase/levansucrase/invertase"/>
    <property type="match status" value="1"/>
</dbReference>
<evidence type="ECO:0000313" key="8">
    <source>
        <dbReference type="Proteomes" id="UP000605784"/>
    </source>
</evidence>
<evidence type="ECO:0000259" key="6">
    <source>
        <dbReference type="Pfam" id="PF08244"/>
    </source>
</evidence>
<reference evidence="7" key="1">
    <citation type="journal article" date="2014" name="Int. J. Syst. Evol. Microbiol.">
        <title>Complete genome sequence of Corynebacterium casei LMG S-19264T (=DSM 44701T), isolated from a smear-ripened cheese.</title>
        <authorList>
            <consortium name="US DOE Joint Genome Institute (JGI-PGF)"/>
            <person name="Walter F."/>
            <person name="Albersmeier A."/>
            <person name="Kalinowski J."/>
            <person name="Ruckert C."/>
        </authorList>
    </citation>
    <scope>NUCLEOTIDE SEQUENCE</scope>
    <source>
        <strain evidence="7">JCM 17820</strain>
    </source>
</reference>
<dbReference type="Pfam" id="PF08244">
    <property type="entry name" value="Glyco_hydro_32C"/>
    <property type="match status" value="1"/>
</dbReference>
<dbReference type="InterPro" id="IPR013189">
    <property type="entry name" value="Glyco_hydro_32_C"/>
</dbReference>
<dbReference type="InterPro" id="IPR023296">
    <property type="entry name" value="Glyco_hydro_beta-prop_sf"/>
</dbReference>
<dbReference type="EC" id="3.2.1.26" evidence="2"/>
<evidence type="ECO:0000256" key="4">
    <source>
        <dbReference type="ARBA" id="ARBA00023295"/>
    </source>
</evidence>
<comment type="caution">
    <text evidence="7">The sequence shown here is derived from an EMBL/GenBank/DDBJ whole genome shotgun (WGS) entry which is preliminary data.</text>
</comment>
<feature type="domain" description="Glycosyl hydrolase family 32 N-terminal" evidence="5">
    <location>
        <begin position="252"/>
        <end position="546"/>
    </location>
</feature>
<dbReference type="GO" id="GO:0004564">
    <property type="term" value="F:beta-fructofuranosidase activity"/>
    <property type="evidence" value="ECO:0007669"/>
    <property type="project" value="UniProtKB-EC"/>
</dbReference>
<dbReference type="AlphaFoldDB" id="A0A830GQS9"/>
<gene>
    <name evidence="7" type="ORF">GCM10009030_25880</name>
</gene>
<keyword evidence="3" id="KW-0378">Hydrolase</keyword>
<reference evidence="7" key="2">
    <citation type="submission" date="2020-09" db="EMBL/GenBank/DDBJ databases">
        <authorList>
            <person name="Sun Q."/>
            <person name="Ohkuma M."/>
        </authorList>
    </citation>
    <scope>NUCLEOTIDE SEQUENCE</scope>
    <source>
        <strain evidence="7">JCM 17820</strain>
    </source>
</reference>
<dbReference type="CDD" id="cd08996">
    <property type="entry name" value="GH32_FFase"/>
    <property type="match status" value="1"/>
</dbReference>
<evidence type="ECO:0000256" key="2">
    <source>
        <dbReference type="ARBA" id="ARBA00012758"/>
    </source>
</evidence>
<dbReference type="Gene3D" id="2.115.10.20">
    <property type="entry name" value="Glycosyl hydrolase domain, family 43"/>
    <property type="match status" value="1"/>
</dbReference>
<keyword evidence="8" id="KW-1185">Reference proteome</keyword>
<evidence type="ECO:0000256" key="3">
    <source>
        <dbReference type="ARBA" id="ARBA00022801"/>
    </source>
</evidence>
<dbReference type="PANTHER" id="PTHR43101:SF1">
    <property type="entry name" value="BETA-FRUCTOSIDASE"/>
    <property type="match status" value="1"/>
</dbReference>
<dbReference type="EMBL" id="BMOU01000004">
    <property type="protein sequence ID" value="GGN97011.1"/>
    <property type="molecule type" value="Genomic_DNA"/>
</dbReference>
<keyword evidence="4" id="KW-0326">Glycosidase</keyword>
<dbReference type="InterPro" id="IPR013148">
    <property type="entry name" value="Glyco_hydro_32_N"/>
</dbReference>
<dbReference type="InterPro" id="IPR051214">
    <property type="entry name" value="GH32_Enzymes"/>
</dbReference>
<dbReference type="RefSeq" id="WP_188998438.1">
    <property type="nucleotide sequence ID" value="NZ_BMOU01000004.1"/>
</dbReference>
<dbReference type="SUPFAM" id="SSF52317">
    <property type="entry name" value="Class I glutamine amidotransferase-like"/>
    <property type="match status" value="1"/>
</dbReference>
<dbReference type="InterPro" id="IPR013320">
    <property type="entry name" value="ConA-like_dom_sf"/>
</dbReference>
<comment type="similarity">
    <text evidence="1">Belongs to the glycosyl hydrolase 32 family.</text>
</comment>
<dbReference type="Pfam" id="PF00251">
    <property type="entry name" value="Glyco_hydro_32N"/>
    <property type="match status" value="1"/>
</dbReference>
<accession>A0A830GQS9</accession>